<feature type="non-terminal residue" evidence="2">
    <location>
        <position position="161"/>
    </location>
</feature>
<protein>
    <submittedName>
        <fullName evidence="2">Aromatic amino acid lyase</fullName>
    </submittedName>
</protein>
<dbReference type="Gene3D" id="1.10.275.10">
    <property type="entry name" value="Fumarase/aspartase (N-terminal domain)"/>
    <property type="match status" value="1"/>
</dbReference>
<accession>A0ABS7C5C4</accession>
<dbReference type="Proteomes" id="UP001519887">
    <property type="component" value="Unassembled WGS sequence"/>
</dbReference>
<dbReference type="InterPro" id="IPR024083">
    <property type="entry name" value="Fumarase/histidase_N"/>
</dbReference>
<name>A0ABS7C5C4_9BACL</name>
<gene>
    <name evidence="2" type="ORF">K0U00_18180</name>
</gene>
<proteinExistence type="predicted"/>
<dbReference type="InterPro" id="IPR022313">
    <property type="entry name" value="Phe/His_NH3-lyase_AS"/>
</dbReference>
<evidence type="ECO:0000313" key="3">
    <source>
        <dbReference type="Proteomes" id="UP001519887"/>
    </source>
</evidence>
<organism evidence="2 3">
    <name type="scientific">Paenibacillus sepulcri</name>
    <dbReference type="NCBI Taxonomy" id="359917"/>
    <lineage>
        <taxon>Bacteria</taxon>
        <taxon>Bacillati</taxon>
        <taxon>Bacillota</taxon>
        <taxon>Bacilli</taxon>
        <taxon>Bacillales</taxon>
        <taxon>Paenibacillaceae</taxon>
        <taxon>Paenibacillus</taxon>
    </lineage>
</organism>
<evidence type="ECO:0000313" key="2">
    <source>
        <dbReference type="EMBL" id="MBW7455960.1"/>
    </source>
</evidence>
<keyword evidence="1 2" id="KW-0456">Lyase</keyword>
<dbReference type="InterPro" id="IPR001106">
    <property type="entry name" value="Aromatic_Lyase"/>
</dbReference>
<sequence length="161" mass="17447">MLPMDESTVLVDGGTMTIEQVVRVARYKERVQISQSCLDQMAISRAYVEKLLREKRVVYGLTTGFGKFSDTYISAEDTKRMQLNLIRSHACGIGPPLTEEAVRATMLLRVNALSLGYSGIRPGVVQLLVDMLNAGVTPVIPEQGSLGASGDLAPLSHLALV</sequence>
<dbReference type="EMBL" id="JAHZIK010000467">
    <property type="protein sequence ID" value="MBW7455960.1"/>
    <property type="molecule type" value="Genomic_DNA"/>
</dbReference>
<comment type="caution">
    <text evidence="2">The sequence shown here is derived from an EMBL/GenBank/DDBJ whole genome shotgun (WGS) entry which is preliminary data.</text>
</comment>
<dbReference type="GO" id="GO:0016829">
    <property type="term" value="F:lyase activity"/>
    <property type="evidence" value="ECO:0007669"/>
    <property type="project" value="UniProtKB-KW"/>
</dbReference>
<keyword evidence="3" id="KW-1185">Reference proteome</keyword>
<dbReference type="PROSITE" id="PS00488">
    <property type="entry name" value="PAL_HISTIDASE"/>
    <property type="match status" value="1"/>
</dbReference>
<dbReference type="PANTHER" id="PTHR10362">
    <property type="entry name" value="HISTIDINE AMMONIA-LYASE"/>
    <property type="match status" value="1"/>
</dbReference>
<dbReference type="Pfam" id="PF00221">
    <property type="entry name" value="Lyase_aromatic"/>
    <property type="match status" value="1"/>
</dbReference>
<reference evidence="2 3" key="1">
    <citation type="submission" date="2021-07" db="EMBL/GenBank/DDBJ databases">
        <title>Paenibacillus radiodurans sp. nov., isolated from the southeastern edge of Tengger Desert.</title>
        <authorList>
            <person name="Zhang G."/>
        </authorList>
    </citation>
    <scope>NUCLEOTIDE SEQUENCE [LARGE SCALE GENOMIC DNA]</scope>
    <source>
        <strain evidence="2 3">CCM 7311</strain>
    </source>
</reference>
<dbReference type="SUPFAM" id="SSF48557">
    <property type="entry name" value="L-aspartase-like"/>
    <property type="match status" value="1"/>
</dbReference>
<dbReference type="InterPro" id="IPR008948">
    <property type="entry name" value="L-Aspartase-like"/>
</dbReference>
<evidence type="ECO:0000256" key="1">
    <source>
        <dbReference type="ARBA" id="ARBA00023239"/>
    </source>
</evidence>